<feature type="domain" description="N-terminal Ras-GEF" evidence="5">
    <location>
        <begin position="506"/>
        <end position="630"/>
    </location>
</feature>
<dbReference type="InterPro" id="IPR023578">
    <property type="entry name" value="Ras_GEF_dom_sf"/>
</dbReference>
<proteinExistence type="predicted"/>
<dbReference type="InterPro" id="IPR001895">
    <property type="entry name" value="RASGEF_cat_dom"/>
</dbReference>
<dbReference type="InterPro" id="IPR019804">
    <property type="entry name" value="Ras_G-nucl-exch_fac_CS"/>
</dbReference>
<organism evidence="7 8">
    <name type="scientific">Anaeramoeba ignava</name>
    <name type="common">Anaerobic marine amoeba</name>
    <dbReference type="NCBI Taxonomy" id="1746090"/>
    <lineage>
        <taxon>Eukaryota</taxon>
        <taxon>Metamonada</taxon>
        <taxon>Anaeramoebidae</taxon>
        <taxon>Anaeramoeba</taxon>
    </lineage>
</organism>
<dbReference type="GO" id="GO:0005085">
    <property type="term" value="F:guanyl-nucleotide exchange factor activity"/>
    <property type="evidence" value="ECO:0007669"/>
    <property type="project" value="UniProtKB-KW"/>
</dbReference>
<dbReference type="InterPro" id="IPR008937">
    <property type="entry name" value="Ras-like_GEF"/>
</dbReference>
<dbReference type="Pfam" id="PF00618">
    <property type="entry name" value="RasGEF_N"/>
    <property type="match status" value="1"/>
</dbReference>
<evidence type="ECO:0000259" key="5">
    <source>
        <dbReference type="PROSITE" id="PS50212"/>
    </source>
</evidence>
<feature type="coiled-coil region" evidence="3">
    <location>
        <begin position="158"/>
        <end position="253"/>
    </location>
</feature>
<dbReference type="PANTHER" id="PTHR23113">
    <property type="entry name" value="GUANINE NUCLEOTIDE EXCHANGE FACTOR"/>
    <property type="match status" value="1"/>
</dbReference>
<feature type="coiled-coil region" evidence="3">
    <location>
        <begin position="284"/>
        <end position="318"/>
    </location>
</feature>
<evidence type="ECO:0000259" key="6">
    <source>
        <dbReference type="PROSITE" id="PS50245"/>
    </source>
</evidence>
<reference evidence="7" key="1">
    <citation type="submission" date="2022-10" db="EMBL/GenBank/DDBJ databases">
        <title>Novel sulphate-reducing endosymbionts in the free-living metamonad Anaeramoeba.</title>
        <authorList>
            <person name="Jerlstrom-Hultqvist J."/>
            <person name="Cepicka I."/>
            <person name="Gallot-Lavallee L."/>
            <person name="Salas-Leiva D."/>
            <person name="Curtis B.A."/>
            <person name="Zahonova K."/>
            <person name="Pipaliya S."/>
            <person name="Dacks J."/>
            <person name="Roger A.J."/>
        </authorList>
    </citation>
    <scope>NUCLEOTIDE SEQUENCE</scope>
    <source>
        <strain evidence="7">BMAN</strain>
    </source>
</reference>
<dbReference type="Pfam" id="PF00617">
    <property type="entry name" value="RasGEF"/>
    <property type="match status" value="1"/>
</dbReference>
<dbReference type="PROSITE" id="PS50212">
    <property type="entry name" value="RASGEF_NTER"/>
    <property type="match status" value="1"/>
</dbReference>
<dbReference type="SMART" id="SM01052">
    <property type="entry name" value="CAP_GLY"/>
    <property type="match status" value="1"/>
</dbReference>
<dbReference type="CDD" id="cd00155">
    <property type="entry name" value="RasGEF"/>
    <property type="match status" value="1"/>
</dbReference>
<comment type="caution">
    <text evidence="7">The sequence shown here is derived from an EMBL/GenBank/DDBJ whole genome shotgun (WGS) entry which is preliminary data.</text>
</comment>
<keyword evidence="1 2" id="KW-0344">Guanine-nucleotide releasing factor</keyword>
<evidence type="ECO:0000313" key="7">
    <source>
        <dbReference type="EMBL" id="KAJ5074671.1"/>
    </source>
</evidence>
<dbReference type="EMBL" id="JAPDFW010000069">
    <property type="protein sequence ID" value="KAJ5074671.1"/>
    <property type="molecule type" value="Genomic_DNA"/>
</dbReference>
<dbReference type="PROSITE" id="PS50245">
    <property type="entry name" value="CAP_GLY_2"/>
    <property type="match status" value="1"/>
</dbReference>
<dbReference type="InterPro" id="IPR036964">
    <property type="entry name" value="RASGEF_cat_dom_sf"/>
</dbReference>
<accession>A0A9Q0LL75</accession>
<dbReference type="SUPFAM" id="SSF74924">
    <property type="entry name" value="Cap-Gly domain"/>
    <property type="match status" value="1"/>
</dbReference>
<dbReference type="SUPFAM" id="SSF48366">
    <property type="entry name" value="Ras GEF"/>
    <property type="match status" value="1"/>
</dbReference>
<feature type="domain" description="Ras-GEF" evidence="4">
    <location>
        <begin position="663"/>
        <end position="894"/>
    </location>
</feature>
<dbReference type="CDD" id="cd06224">
    <property type="entry name" value="REM"/>
    <property type="match status" value="1"/>
</dbReference>
<dbReference type="GO" id="GO:0005886">
    <property type="term" value="C:plasma membrane"/>
    <property type="evidence" value="ECO:0007669"/>
    <property type="project" value="TreeGrafter"/>
</dbReference>
<keyword evidence="3" id="KW-0175">Coiled coil</keyword>
<evidence type="ECO:0000259" key="4">
    <source>
        <dbReference type="PROSITE" id="PS50009"/>
    </source>
</evidence>
<sequence length="902" mass="106841">MDSLQIGHKIIANNKRAIIRYIGETQLGEGVWLGIEFSENVGKTDGTINGIRYFTCPPKHGLFVKQNHFTISRQKKLKKSQNPEQLKSRISKSKKELVRSPFFFKIRNKEIREKLRNHVFKFEQINYERICYQNYAENLQKTINNNKFDENIFDNNKKKGFEEKINQSKEELSGIMKENQKLREEISTLSKEIEQRNVTSFKSKIRRLTNKLKEMKKLNEEEKKKQEDLEKQKKKIQEEIQDINEQIHKETTELNQKLKMRIEEIYKIEQSRNQLLSKYSEIDEETSEEELKKLEDKIERYEEELQKSRKVALQFEMNKTKHEIYMEKIISPEDDISRTGWTSTVMKRHPEIIDLIERLKPLYRAISFARNYSGVKSEVRSQITRDITIQLIMQHFDHEGRQEIQQFIEENTKTPYTEHQIEDSRLFTLLKDCLRNTETIWELSMEPVENEEQLKERIIMIEEHASSMGLEFLMKNDISIWDEPSDNSSNILFENPQNLKEHQTSFLDKLVAANINKLIEKLTEETDTKFLQAFLMTYQSFMRPEHFLFKLKQRYSVPVRKMDQGEQEYEEKKKYVQLKVIAVIQTWLDKYFEDFDAKLLLNVENMISKIISQDHPAIVQKVNTMISKKKENKEKELLMTGKLEEPKLPRNIFKGNLSLSDIDEEEFARQLTLVIFQTFSKIQPSELVTKAWSKENQKHKAPNVTAMIARFNSVVGYVSSEIVMTKTIRHRVKKIVRFIRIGEYLLKMHNFDGLMAIIAALSTSSVSRLKFTKEEVPKNYIKSLDEMRQLLSSENGYKKYRDTLKEISTSCIPYLGVYLTDITFISDGSPNEIDGLINFAKRKLLYLTIKDMQNFQMKPFNFFFIHQIAVLFDQETSAKTEKELYKISLEREPRSATRQQII</sequence>
<dbReference type="OrthoDB" id="5295208at2759"/>
<evidence type="ECO:0000256" key="1">
    <source>
        <dbReference type="ARBA" id="ARBA00022658"/>
    </source>
</evidence>
<keyword evidence="8" id="KW-1185">Reference proteome</keyword>
<dbReference type="PROSITE" id="PS00720">
    <property type="entry name" value="RASGEF"/>
    <property type="match status" value="1"/>
</dbReference>
<dbReference type="GO" id="GO:0007265">
    <property type="term" value="P:Ras protein signal transduction"/>
    <property type="evidence" value="ECO:0007669"/>
    <property type="project" value="TreeGrafter"/>
</dbReference>
<dbReference type="Gene3D" id="2.30.30.190">
    <property type="entry name" value="CAP Gly-rich-like domain"/>
    <property type="match status" value="1"/>
</dbReference>
<dbReference type="SMART" id="SM00147">
    <property type="entry name" value="RasGEF"/>
    <property type="match status" value="1"/>
</dbReference>
<dbReference type="SMART" id="SM00229">
    <property type="entry name" value="RasGEFN"/>
    <property type="match status" value="1"/>
</dbReference>
<protein>
    <submittedName>
        <fullName evidence="7">Ras guanine nucleotide exchange factor i-related</fullName>
    </submittedName>
</protein>
<dbReference type="InterPro" id="IPR000938">
    <property type="entry name" value="CAP-Gly_domain"/>
</dbReference>
<evidence type="ECO:0000313" key="8">
    <source>
        <dbReference type="Proteomes" id="UP001149090"/>
    </source>
</evidence>
<dbReference type="InterPro" id="IPR036859">
    <property type="entry name" value="CAP-Gly_dom_sf"/>
</dbReference>
<gene>
    <name evidence="7" type="ORF">M0811_08026</name>
</gene>
<dbReference type="Proteomes" id="UP001149090">
    <property type="component" value="Unassembled WGS sequence"/>
</dbReference>
<dbReference type="Pfam" id="PF01302">
    <property type="entry name" value="CAP_GLY"/>
    <property type="match status" value="1"/>
</dbReference>
<dbReference type="PROSITE" id="PS50009">
    <property type="entry name" value="RASGEF_CAT"/>
    <property type="match status" value="1"/>
</dbReference>
<evidence type="ECO:0000256" key="3">
    <source>
        <dbReference type="SAM" id="Coils"/>
    </source>
</evidence>
<dbReference type="InterPro" id="IPR000651">
    <property type="entry name" value="Ras-like_Gua-exchang_fac_N"/>
</dbReference>
<dbReference type="AlphaFoldDB" id="A0A9Q0LL75"/>
<dbReference type="Gene3D" id="1.10.840.10">
    <property type="entry name" value="Ras guanine-nucleotide exchange factors catalytic domain"/>
    <property type="match status" value="1"/>
</dbReference>
<name>A0A9Q0LL75_ANAIG</name>
<dbReference type="Gene3D" id="1.20.870.10">
    <property type="entry name" value="Son of sevenless (SoS) protein Chain: S domain 1"/>
    <property type="match status" value="1"/>
</dbReference>
<dbReference type="PANTHER" id="PTHR23113:SF366">
    <property type="entry name" value="RAS GUANINE NUCLEOTIDE EXCHANGE FACTOR R"/>
    <property type="match status" value="1"/>
</dbReference>
<feature type="domain" description="CAP-Gly" evidence="6">
    <location>
        <begin position="23"/>
        <end position="65"/>
    </location>
</feature>
<evidence type="ECO:0000256" key="2">
    <source>
        <dbReference type="PROSITE-ProRule" id="PRU00168"/>
    </source>
</evidence>